<name>A0A3S1DSZ8_9BACL</name>
<comment type="caution">
    <text evidence="1">The sequence shown here is derived from an EMBL/GenBank/DDBJ whole genome shotgun (WGS) entry which is preliminary data.</text>
</comment>
<organism evidence="1 2">
    <name type="scientific">Paenibacillus anaericanus</name>
    <dbReference type="NCBI Taxonomy" id="170367"/>
    <lineage>
        <taxon>Bacteria</taxon>
        <taxon>Bacillati</taxon>
        <taxon>Bacillota</taxon>
        <taxon>Bacilli</taxon>
        <taxon>Bacillales</taxon>
        <taxon>Paenibacillaceae</taxon>
        <taxon>Paenibacillus</taxon>
    </lineage>
</organism>
<keyword evidence="2" id="KW-1185">Reference proteome</keyword>
<proteinExistence type="predicted"/>
<reference evidence="1 2" key="1">
    <citation type="submission" date="2018-12" db="EMBL/GenBank/DDBJ databases">
        <authorList>
            <person name="Sun L."/>
            <person name="Chen Z."/>
        </authorList>
    </citation>
    <scope>NUCLEOTIDE SEQUENCE [LARGE SCALE GENOMIC DNA]</scope>
    <source>
        <strain evidence="1 2">DSM 15890</strain>
    </source>
</reference>
<evidence type="ECO:0000313" key="2">
    <source>
        <dbReference type="Proteomes" id="UP000279446"/>
    </source>
</evidence>
<dbReference type="EMBL" id="RZNY01000014">
    <property type="protein sequence ID" value="RUT44672.1"/>
    <property type="molecule type" value="Genomic_DNA"/>
</dbReference>
<gene>
    <name evidence="1" type="ORF">EJP82_17080</name>
</gene>
<sequence>MIKEKEDEVSRNKEVIRLAEQGLHSKEIEQLNSALQTYIAVWRELFKDAYTPNRKMIFSTIIGCIRVYRDLVELELKIDINSF</sequence>
<accession>A0A3S1DSZ8</accession>
<dbReference type="AlphaFoldDB" id="A0A3S1DSZ8"/>
<protein>
    <submittedName>
        <fullName evidence="1">Uncharacterized protein</fullName>
    </submittedName>
</protein>
<evidence type="ECO:0000313" key="1">
    <source>
        <dbReference type="EMBL" id="RUT44672.1"/>
    </source>
</evidence>
<dbReference type="Proteomes" id="UP000279446">
    <property type="component" value="Unassembled WGS sequence"/>
</dbReference>